<feature type="transmembrane region" description="Helical" evidence="1">
    <location>
        <begin position="106"/>
        <end position="130"/>
    </location>
</feature>
<dbReference type="HOGENOM" id="CLU_1487303_0_0_4"/>
<reference evidence="2 3" key="1">
    <citation type="submission" date="2012-04" db="EMBL/GenBank/DDBJ databases">
        <title>Improved High-Quality Draft sequence of Leptothrix ochracea L12.</title>
        <authorList>
            <consortium name="US DOE Joint Genome Institute"/>
            <person name="Lucas S."/>
            <person name="Han J."/>
            <person name="Lapidus A."/>
            <person name="Cheng J.-F."/>
            <person name="Goodwin L."/>
            <person name="Pitluck S."/>
            <person name="Peters L."/>
            <person name="Zeytun A."/>
            <person name="Detter J.C."/>
            <person name="Han C."/>
            <person name="Tapia R."/>
            <person name="Land M."/>
            <person name="Hauser L."/>
            <person name="Kyrpides N."/>
            <person name="Ivanova N."/>
            <person name="Pagani I."/>
            <person name="Stepanauskas R."/>
            <person name="Masland D."/>
            <person name="Poulton N."/>
            <person name="Emerson D."/>
            <person name="Fleming E."/>
            <person name="Woyke T."/>
        </authorList>
    </citation>
    <scope>NUCLEOTIDE SEQUENCE [LARGE SCALE GENOMIC DNA]</scope>
    <source>
        <strain evidence="2 3">L12</strain>
    </source>
</reference>
<evidence type="ECO:0000313" key="3">
    <source>
        <dbReference type="Proteomes" id="UP000053899"/>
    </source>
</evidence>
<name>I4Z6E5_9BURK</name>
<keyword evidence="1" id="KW-0812">Transmembrane</keyword>
<accession>I4Z6E5</accession>
<proteinExistence type="predicted"/>
<evidence type="ECO:0000313" key="2">
    <source>
        <dbReference type="EMBL" id="EIM31787.1"/>
    </source>
</evidence>
<gene>
    <name evidence="2" type="ORF">LepocDRAFT_00005290</name>
</gene>
<organism evidence="2 3">
    <name type="scientific">Leptothrix ochracea L12</name>
    <dbReference type="NCBI Taxonomy" id="735332"/>
    <lineage>
        <taxon>Bacteria</taxon>
        <taxon>Pseudomonadati</taxon>
        <taxon>Pseudomonadota</taxon>
        <taxon>Betaproteobacteria</taxon>
        <taxon>Burkholderiales</taxon>
        <taxon>Sphaerotilaceae</taxon>
        <taxon>Leptothrix</taxon>
    </lineage>
</organism>
<protein>
    <submittedName>
        <fullName evidence="2">Uncharacterized protein</fullName>
    </submittedName>
</protein>
<evidence type="ECO:0000256" key="1">
    <source>
        <dbReference type="SAM" id="Phobius"/>
    </source>
</evidence>
<feature type="transmembrane region" description="Helical" evidence="1">
    <location>
        <begin position="33"/>
        <end position="53"/>
    </location>
</feature>
<keyword evidence="1" id="KW-0472">Membrane</keyword>
<keyword evidence="3" id="KW-1185">Reference proteome</keyword>
<dbReference type="AlphaFoldDB" id="I4Z6E5"/>
<keyword evidence="1" id="KW-1133">Transmembrane helix</keyword>
<dbReference type="EMBL" id="JH660663">
    <property type="protein sequence ID" value="EIM31787.1"/>
    <property type="molecule type" value="Genomic_DNA"/>
</dbReference>
<dbReference type="Proteomes" id="UP000053899">
    <property type="component" value="Unassembled WGS sequence"/>
</dbReference>
<sequence length="181" mass="19543">MYGTFAKILTLIGLTILVIVFSANPLTAPIKDGLTFPAVMASLGGIFVIVLLVERVTEIAITIWRQSDADELKTEIENLTKDATKAAELLEKQKCFAKYQAETKSIALLIGFTISIVVCCAGVGLLGAVIDITKGNPNFLRGVDILLTSGLIAGGSDSFHKFVSTLETFFNESKSRMERKP</sequence>